<feature type="transmembrane region" description="Helical" evidence="1">
    <location>
        <begin position="523"/>
        <end position="543"/>
    </location>
</feature>
<keyword evidence="3" id="KW-1185">Reference proteome</keyword>
<feature type="transmembrane region" description="Helical" evidence="1">
    <location>
        <begin position="336"/>
        <end position="357"/>
    </location>
</feature>
<dbReference type="InterPro" id="IPR046096">
    <property type="entry name" value="DUF6114"/>
</dbReference>
<evidence type="ECO:0000313" key="3">
    <source>
        <dbReference type="Proteomes" id="UP001597119"/>
    </source>
</evidence>
<dbReference type="Proteomes" id="UP001597119">
    <property type="component" value="Unassembled WGS sequence"/>
</dbReference>
<comment type="caution">
    <text evidence="2">The sequence shown here is derived from an EMBL/GenBank/DDBJ whole genome shotgun (WGS) entry which is preliminary data.</text>
</comment>
<evidence type="ECO:0000313" key="2">
    <source>
        <dbReference type="EMBL" id="MFD1585360.1"/>
    </source>
</evidence>
<keyword evidence="1" id="KW-0812">Transmembrane</keyword>
<dbReference type="RefSeq" id="WP_247377597.1">
    <property type="nucleotide sequence ID" value="NZ_JALLGV010000004.1"/>
</dbReference>
<feature type="transmembrane region" description="Helical" evidence="1">
    <location>
        <begin position="369"/>
        <end position="391"/>
    </location>
</feature>
<proteinExistence type="predicted"/>
<feature type="transmembrane region" description="Helical" evidence="1">
    <location>
        <begin position="434"/>
        <end position="452"/>
    </location>
</feature>
<organism evidence="2 3">
    <name type="scientific">Halorientalis brevis</name>
    <dbReference type="NCBI Taxonomy" id="1126241"/>
    <lineage>
        <taxon>Archaea</taxon>
        <taxon>Methanobacteriati</taxon>
        <taxon>Methanobacteriota</taxon>
        <taxon>Stenosarchaea group</taxon>
        <taxon>Halobacteria</taxon>
        <taxon>Halobacteriales</taxon>
        <taxon>Haloarculaceae</taxon>
        <taxon>Halorientalis</taxon>
    </lineage>
</organism>
<feature type="transmembrane region" description="Helical" evidence="1">
    <location>
        <begin position="580"/>
        <end position="610"/>
    </location>
</feature>
<feature type="transmembrane region" description="Helical" evidence="1">
    <location>
        <begin position="209"/>
        <end position="228"/>
    </location>
</feature>
<accession>A0ABD6C5A5</accession>
<keyword evidence="1" id="KW-0472">Membrane</keyword>
<dbReference type="Pfam" id="PF19609">
    <property type="entry name" value="DUF6114"/>
    <property type="match status" value="1"/>
</dbReference>
<keyword evidence="1" id="KW-1133">Transmembrane helix</keyword>
<evidence type="ECO:0000256" key="1">
    <source>
        <dbReference type="SAM" id="Phobius"/>
    </source>
</evidence>
<feature type="transmembrane region" description="Helical" evidence="1">
    <location>
        <begin position="131"/>
        <end position="151"/>
    </location>
</feature>
<sequence length="644" mass="66829">MVGGLLGGALIQLTGGAEAMLLFAWLIDGSTVATGWVVWMGLALVFGAGFAIFMSRGVNKFTNTIIMISRKSETTQKILVPLLHRSALGLTAGSMGLLYGQILGFGFFAWLVPIIHAMNGHPVEMFPLANFPVIVGYIVYAQVLGTVYGMLLEAEWYELGSGDGTEQSAALVGAVGGGLVGSGVLYLVGGAQTVATLGTLVGSRSVPHGVLVFMLAALLFGVAFSWVLSRTINDFTTTVIMFSRRSETTQKILVPLLTRAALTVTAGSMGLVYGLVLGVAAVALGTVGVVPQTGLAGLLAFAVYGNVLGNGYGLMMEKVDLSGLGPSEEYRAGLTGSVGAGLLSGLFILTFVGLSVFSRLAELVGQDGIFTGFLVWMGVSAVLGLAFVAYVSRTINDFTTTVIMFSRRSETTQAILVPLITRAALTVTAGSMGLVYGLALGVLAYGGALAGLIPPVSPLIVLAFVIFGQVLGTTYGLVLEDADLSLPFGSDDESESVAEGEKVEYVPPHERPGFAGWRARRPFAGGVMLILAGMIIAAIPIRLQTIPATSGPSKAALGIVFGAMVIACGAFALVKPNLSTLIGVTGIAMSILSLIGAFGGLVIGMLVGIVGGNLCIAWQDPTVDEESSSESRFNWISEGERQQW</sequence>
<feature type="transmembrane region" description="Helical" evidence="1">
    <location>
        <begin position="260"/>
        <end position="283"/>
    </location>
</feature>
<reference evidence="2 3" key="1">
    <citation type="journal article" date="2019" name="Int. J. Syst. Evol. Microbiol.">
        <title>The Global Catalogue of Microorganisms (GCM) 10K type strain sequencing project: providing services to taxonomists for standard genome sequencing and annotation.</title>
        <authorList>
            <consortium name="The Broad Institute Genomics Platform"/>
            <consortium name="The Broad Institute Genome Sequencing Center for Infectious Disease"/>
            <person name="Wu L."/>
            <person name="Ma J."/>
        </authorList>
    </citation>
    <scope>NUCLEOTIDE SEQUENCE [LARGE SCALE GENOMIC DNA]</scope>
    <source>
        <strain evidence="2 3">CGMCC 1.12125</strain>
    </source>
</reference>
<dbReference type="EMBL" id="JBHUDJ010000001">
    <property type="protein sequence ID" value="MFD1585360.1"/>
    <property type="molecule type" value="Genomic_DNA"/>
</dbReference>
<feature type="transmembrane region" description="Helical" evidence="1">
    <location>
        <begin position="555"/>
        <end position="574"/>
    </location>
</feature>
<feature type="transmembrane region" description="Helical" evidence="1">
    <location>
        <begin position="459"/>
        <end position="478"/>
    </location>
</feature>
<feature type="transmembrane region" description="Helical" evidence="1">
    <location>
        <begin position="87"/>
        <end position="111"/>
    </location>
</feature>
<dbReference type="AlphaFoldDB" id="A0ABD6C5A5"/>
<name>A0ABD6C5A5_9EURY</name>
<feature type="transmembrane region" description="Helical" evidence="1">
    <location>
        <begin position="295"/>
        <end position="315"/>
    </location>
</feature>
<feature type="transmembrane region" description="Helical" evidence="1">
    <location>
        <begin position="35"/>
        <end position="54"/>
    </location>
</feature>
<protein>
    <submittedName>
        <fullName evidence="2">DUF6114 domain-containing protein</fullName>
    </submittedName>
</protein>
<gene>
    <name evidence="2" type="ORF">ACFR9U_00065</name>
</gene>
<feature type="transmembrane region" description="Helical" evidence="1">
    <location>
        <begin position="171"/>
        <end position="189"/>
    </location>
</feature>